<dbReference type="Proteomes" id="UP001601992">
    <property type="component" value="Unassembled WGS sequence"/>
</dbReference>
<sequence length="65" mass="6662">MSQADDVLQGGAEGGELFIAEAGSPFRVDLAEDSSARGLGLAAASRRVSRIVLARRSCAPGTRST</sequence>
<proteinExistence type="predicted"/>
<evidence type="ECO:0000313" key="2">
    <source>
        <dbReference type="Proteomes" id="UP001601992"/>
    </source>
</evidence>
<name>A0ABW6RWD5_9NOCA</name>
<dbReference type="EMBL" id="JBIAQY010000003">
    <property type="protein sequence ID" value="MFF3568331.1"/>
    <property type="molecule type" value="Genomic_DNA"/>
</dbReference>
<accession>A0ABW6RWD5</accession>
<comment type="caution">
    <text evidence="1">The sequence shown here is derived from an EMBL/GenBank/DDBJ whole genome shotgun (WGS) entry which is preliminary data.</text>
</comment>
<keyword evidence="2" id="KW-1185">Reference proteome</keyword>
<dbReference type="RefSeq" id="WP_040816915.1">
    <property type="nucleotide sequence ID" value="NZ_JBIAQY010000003.1"/>
</dbReference>
<protein>
    <submittedName>
        <fullName evidence="1">Uncharacterized protein</fullName>
    </submittedName>
</protein>
<evidence type="ECO:0000313" key="1">
    <source>
        <dbReference type="EMBL" id="MFF3568331.1"/>
    </source>
</evidence>
<gene>
    <name evidence="1" type="ORF">ACFYXQ_11220</name>
</gene>
<organism evidence="1 2">
    <name type="scientific">Nocardia jiangxiensis</name>
    <dbReference type="NCBI Taxonomy" id="282685"/>
    <lineage>
        <taxon>Bacteria</taxon>
        <taxon>Bacillati</taxon>
        <taxon>Actinomycetota</taxon>
        <taxon>Actinomycetes</taxon>
        <taxon>Mycobacteriales</taxon>
        <taxon>Nocardiaceae</taxon>
        <taxon>Nocardia</taxon>
    </lineage>
</organism>
<reference evidence="1 2" key="1">
    <citation type="submission" date="2024-10" db="EMBL/GenBank/DDBJ databases">
        <title>The Natural Products Discovery Center: Release of the First 8490 Sequenced Strains for Exploring Actinobacteria Biosynthetic Diversity.</title>
        <authorList>
            <person name="Kalkreuter E."/>
            <person name="Kautsar S.A."/>
            <person name="Yang D."/>
            <person name="Bader C.D."/>
            <person name="Teijaro C.N."/>
            <person name="Fluegel L."/>
            <person name="Davis C.M."/>
            <person name="Simpson J.R."/>
            <person name="Lauterbach L."/>
            <person name="Steele A.D."/>
            <person name="Gui C."/>
            <person name="Meng S."/>
            <person name="Li G."/>
            <person name="Viehrig K."/>
            <person name="Ye F."/>
            <person name="Su P."/>
            <person name="Kiefer A.F."/>
            <person name="Nichols A."/>
            <person name="Cepeda A.J."/>
            <person name="Yan W."/>
            <person name="Fan B."/>
            <person name="Jiang Y."/>
            <person name="Adhikari A."/>
            <person name="Zheng C.-J."/>
            <person name="Schuster L."/>
            <person name="Cowan T.M."/>
            <person name="Smanski M.J."/>
            <person name="Chevrette M.G."/>
            <person name="De Carvalho L.P.S."/>
            <person name="Shen B."/>
        </authorList>
    </citation>
    <scope>NUCLEOTIDE SEQUENCE [LARGE SCALE GENOMIC DNA]</scope>
    <source>
        <strain evidence="1 2">NPDC002593</strain>
    </source>
</reference>